<gene>
    <name evidence="1" type="ORF">CCMSSC00406_0002110</name>
</gene>
<accession>A0ACB7J4I6</accession>
<dbReference type="EMBL" id="WQMT02000003">
    <property type="protein sequence ID" value="KAG9224739.1"/>
    <property type="molecule type" value="Genomic_DNA"/>
</dbReference>
<dbReference type="Proteomes" id="UP000824881">
    <property type="component" value="Unassembled WGS sequence"/>
</dbReference>
<proteinExistence type="predicted"/>
<sequence length="799" mass="87984">MSMSHWSLYVNRSSQVLRDNLAKILLMQGADAPSRAPRSLFTFNTPQDISQFATGSDSDIGGLSTVNFDFIEDETVNGPIGRVNRPTPPSTKDGAQPLVGTGRFWGTMSLRIPSTPAANKPRITRSGYAGFRNKARPSLFGNITEDLSSHDYLALRLRPSGNPITRTSYFVNIQTEDDIGMGIGGLGGGMEVWQHRLMFKNQDVPEEELLGVKDGGWEELYIPFNNFVLTHAGEIVDSPSSSAPSDSASHSSDPDTSPDSYQQPSSPSFQSLQSKPTIRREKVKSIGISILGGNSGVEGRYELGIDEIRAVNDEDVRRFKLWEYPVCGSTLLVMKIAVEGCCHGALDAIYRQIATLEQRNNYKVDLLIICGDFQAIRNVRDLQCMAVPDKYKQLGEFHKYYTGERVAPVLTIVIGGNHEASNYFWELYHGGWIAPNMYFMGHAGCVQVNGIRIAGASGIFKAHDFRKGHYERLPYDHGTMRSIYHIREYNVRRLSLLSSPDIFLSHDWPQSIEQHGDVRDLLRRKRFFTEDVNSGRLGSPPLMGLLRTLQPKWWFSAHLHTRFEATVTHGDGSQGARGVPSGASAPVGTAEGTNPDEIVIDDEEGGEESKTADVVPSSGAPLNPDEIKLDDEEEEVAPPPLPPPAPTVTNFLALDKCLPGRQFLEVIDVPTSSDNVLSPSPTPPSPAKPTLTYDPEWLAITRAFDPYFSLRAQQQPFPEEAEARAMVAKELAWVEANLNGGIGGDGRCKTVEEYQQFVMTAPGPGVEGGQARQQPPAYRNPQTDSFCRMLGLQCKINAG</sequence>
<name>A0ACB7J4I6_PLECO</name>
<evidence type="ECO:0000313" key="1">
    <source>
        <dbReference type="EMBL" id="KAG9224739.1"/>
    </source>
</evidence>
<comment type="caution">
    <text evidence="1">The sequence shown here is derived from an EMBL/GenBank/DDBJ whole genome shotgun (WGS) entry which is preliminary data.</text>
</comment>
<reference evidence="1 2" key="1">
    <citation type="journal article" date="2021" name="Appl. Environ. Microbiol.">
        <title>Genetic linkage and physical mapping for an oyster mushroom Pleurotus cornucopiae and QTL analysis for the trait cap color.</title>
        <authorList>
            <person name="Zhang Y."/>
            <person name="Gao W."/>
            <person name="Sonnenberg A."/>
            <person name="Chen Q."/>
            <person name="Zhang J."/>
            <person name="Huang C."/>
        </authorList>
    </citation>
    <scope>NUCLEOTIDE SEQUENCE [LARGE SCALE GENOMIC DNA]</scope>
    <source>
        <strain evidence="1">CCMSSC00406</strain>
    </source>
</reference>
<evidence type="ECO:0000313" key="2">
    <source>
        <dbReference type="Proteomes" id="UP000824881"/>
    </source>
</evidence>
<organism evidence="1 2">
    <name type="scientific">Pleurotus cornucopiae</name>
    <name type="common">Cornucopia mushroom</name>
    <dbReference type="NCBI Taxonomy" id="5321"/>
    <lineage>
        <taxon>Eukaryota</taxon>
        <taxon>Fungi</taxon>
        <taxon>Dikarya</taxon>
        <taxon>Basidiomycota</taxon>
        <taxon>Agaricomycotina</taxon>
        <taxon>Agaricomycetes</taxon>
        <taxon>Agaricomycetidae</taxon>
        <taxon>Agaricales</taxon>
        <taxon>Pleurotineae</taxon>
        <taxon>Pleurotaceae</taxon>
        <taxon>Pleurotus</taxon>
    </lineage>
</organism>
<protein>
    <submittedName>
        <fullName evidence="1">Uncharacterized protein</fullName>
    </submittedName>
</protein>
<keyword evidence="2" id="KW-1185">Reference proteome</keyword>